<proteinExistence type="predicted"/>
<dbReference type="Proteomes" id="UP001221411">
    <property type="component" value="Unassembled WGS sequence"/>
</dbReference>
<evidence type="ECO:0000313" key="2">
    <source>
        <dbReference type="EMBL" id="MDC0740564.1"/>
    </source>
</evidence>
<protein>
    <recommendedName>
        <fullName evidence="4">Secreted protein</fullName>
    </recommendedName>
</protein>
<dbReference type="EMBL" id="JAQNDO010000001">
    <property type="protein sequence ID" value="MDC0740564.1"/>
    <property type="molecule type" value="Genomic_DNA"/>
</dbReference>
<accession>A0ABT5EGW0</accession>
<sequence>MKKIGALGLFVALAASTALARVTTSRSDRLAAVGGHYGDVAGYIRIATTTDGFKYVATADGQRPFVVYNVGDKVTDDATLAVCGIHAAGGLVGCDPAYGATMLYALEDLQSSTPDPSEMTIQCHVLFGTTGHCKITWLDGSAACYVCSDGACAKTDC</sequence>
<feature type="signal peptide" evidence="1">
    <location>
        <begin position="1"/>
        <end position="20"/>
    </location>
</feature>
<feature type="chain" id="PRO_5047176760" description="Secreted protein" evidence="1">
    <location>
        <begin position="21"/>
        <end position="157"/>
    </location>
</feature>
<keyword evidence="3" id="KW-1185">Reference proteome</keyword>
<evidence type="ECO:0000256" key="1">
    <source>
        <dbReference type="SAM" id="SignalP"/>
    </source>
</evidence>
<reference evidence="2 3" key="1">
    <citation type="submission" date="2022-11" db="EMBL/GenBank/DDBJ databases">
        <title>Minimal conservation of predation-associated metabolite biosynthetic gene clusters underscores biosynthetic potential of Myxococcota including descriptions for ten novel species: Archangium lansinium sp. nov., Myxococcus landrumus sp. nov., Nannocystis bai.</title>
        <authorList>
            <person name="Ahearne A."/>
            <person name="Stevens C."/>
            <person name="Dowd S."/>
        </authorList>
    </citation>
    <scope>NUCLEOTIDE SEQUENCE [LARGE SCALE GENOMIC DNA]</scope>
    <source>
        <strain evidence="2 3">RJM3</strain>
    </source>
</reference>
<dbReference type="RefSeq" id="WP_271915765.1">
    <property type="nucleotide sequence ID" value="NZ_JAQNDO010000001.1"/>
</dbReference>
<name>A0ABT5EGW0_9BACT</name>
<comment type="caution">
    <text evidence="2">The sequence shown here is derived from an EMBL/GenBank/DDBJ whole genome shotgun (WGS) entry which is preliminary data.</text>
</comment>
<evidence type="ECO:0000313" key="3">
    <source>
        <dbReference type="Proteomes" id="UP001221411"/>
    </source>
</evidence>
<organism evidence="2 3">
    <name type="scientific">Polyangium mundeleinium</name>
    <dbReference type="NCBI Taxonomy" id="2995306"/>
    <lineage>
        <taxon>Bacteria</taxon>
        <taxon>Pseudomonadati</taxon>
        <taxon>Myxococcota</taxon>
        <taxon>Polyangia</taxon>
        <taxon>Polyangiales</taxon>
        <taxon>Polyangiaceae</taxon>
        <taxon>Polyangium</taxon>
    </lineage>
</organism>
<evidence type="ECO:0008006" key="4">
    <source>
        <dbReference type="Google" id="ProtNLM"/>
    </source>
</evidence>
<keyword evidence="1" id="KW-0732">Signal</keyword>
<gene>
    <name evidence="2" type="ORF">POL67_04350</name>
</gene>